<reference evidence="1" key="1">
    <citation type="submission" date="2023-06" db="EMBL/GenBank/DDBJ databases">
        <title>Gycomyces niveus sp.nov., a novel actinomycete isolated from soil in Shouguang.</title>
        <authorList>
            <person name="Yang X."/>
            <person name="Zhao J."/>
        </authorList>
    </citation>
    <scope>NUCLEOTIDE SEQUENCE</scope>
    <source>
        <strain evidence="1">NEAU C2</strain>
    </source>
</reference>
<evidence type="ECO:0000313" key="2">
    <source>
        <dbReference type="Proteomes" id="UP001171902"/>
    </source>
</evidence>
<keyword evidence="2" id="KW-1185">Reference proteome</keyword>
<dbReference type="Gene3D" id="1.10.101.10">
    <property type="entry name" value="PGBD-like superfamily/PGBD"/>
    <property type="match status" value="1"/>
</dbReference>
<dbReference type="InterPro" id="IPR036365">
    <property type="entry name" value="PGBD-like_sf"/>
</dbReference>
<dbReference type="Proteomes" id="UP001171902">
    <property type="component" value="Unassembled WGS sequence"/>
</dbReference>
<organism evidence="1 2">
    <name type="scientific">Glycomyces tritici</name>
    <dbReference type="NCBI Taxonomy" id="2665176"/>
    <lineage>
        <taxon>Bacteria</taxon>
        <taxon>Bacillati</taxon>
        <taxon>Actinomycetota</taxon>
        <taxon>Actinomycetes</taxon>
        <taxon>Glycomycetales</taxon>
        <taxon>Glycomycetaceae</taxon>
        <taxon>Glycomyces</taxon>
    </lineage>
</organism>
<name>A0ABT7YPZ2_9ACTN</name>
<gene>
    <name evidence="1" type="ORF">QWI33_13190</name>
</gene>
<protein>
    <recommendedName>
        <fullName evidence="3">Peptidoglycan binding-like domain-containing protein</fullName>
    </recommendedName>
</protein>
<dbReference type="RefSeq" id="WP_289957604.1">
    <property type="nucleotide sequence ID" value="NZ_JAUEMJ010000003.1"/>
</dbReference>
<comment type="caution">
    <text evidence="1">The sequence shown here is derived from an EMBL/GenBank/DDBJ whole genome shotgun (WGS) entry which is preliminary data.</text>
</comment>
<evidence type="ECO:0008006" key="3">
    <source>
        <dbReference type="Google" id="ProtNLM"/>
    </source>
</evidence>
<dbReference type="InterPro" id="IPR036366">
    <property type="entry name" value="PGBDSf"/>
</dbReference>
<dbReference type="EMBL" id="JAUEMJ010000003">
    <property type="protein sequence ID" value="MDN3240686.1"/>
    <property type="molecule type" value="Genomic_DNA"/>
</dbReference>
<evidence type="ECO:0000313" key="1">
    <source>
        <dbReference type="EMBL" id="MDN3240686.1"/>
    </source>
</evidence>
<accession>A0ABT7YPZ2</accession>
<proteinExistence type="predicted"/>
<sequence length="185" mass="20063">MNDKLSMPVQFLKRILLTLGLTISIVIAAESPVFAGTVTNAWSDNPTLCAPSSACTKSGNLVRAWQTIVINNVYDDCGNLGCYATYGCWFVDGSFGSNSTAGTKAYQGNIGVTSDGWVGSGTWSEVYSRLVRHSANDTPSTIGYALPSLYPVYGGSSTYFYRVQSSGAWYFKDRCDGNRWKAMSF</sequence>
<dbReference type="SUPFAM" id="SSF47090">
    <property type="entry name" value="PGBD-like"/>
    <property type="match status" value="1"/>
</dbReference>